<dbReference type="PANTHER" id="PTHR38011">
    <property type="entry name" value="DIHYDROFOLATE REDUCTASE FAMILY PROTEIN (AFU_ORTHOLOGUE AFUA_8G06820)"/>
    <property type="match status" value="1"/>
</dbReference>
<dbReference type="InterPro" id="IPR050765">
    <property type="entry name" value="Riboflavin_Biosynth_HTPR"/>
</dbReference>
<comment type="similarity">
    <text evidence="5 11">In the C-terminal section; belongs to the HTP reductase family.</text>
</comment>
<name>A0A023CZ08_9LACO</name>
<evidence type="ECO:0000313" key="16">
    <source>
        <dbReference type="EMBL" id="KRN06614.1"/>
    </source>
</evidence>
<comment type="similarity">
    <text evidence="4 11">In the N-terminal section; belongs to the cytidine and deoxycytidylate deaminase family.</text>
</comment>
<dbReference type="EC" id="3.5.4.26" evidence="11"/>
<evidence type="ECO:0000256" key="1">
    <source>
        <dbReference type="ARBA" id="ARBA00002151"/>
    </source>
</evidence>
<dbReference type="InterPro" id="IPR024072">
    <property type="entry name" value="DHFR-like_dom_sf"/>
</dbReference>
<comment type="cofactor">
    <cofactor evidence="11 14">
        <name>Zn(2+)</name>
        <dbReference type="ChEBI" id="CHEBI:29105"/>
    </cofactor>
    <text evidence="11 14">Binds 1 zinc ion.</text>
</comment>
<organism evidence="16 17">
    <name type="scientific">Liquorilactobacillus sucicola DSM 21376 = JCM 15457</name>
    <dbReference type="NCBI Taxonomy" id="1423806"/>
    <lineage>
        <taxon>Bacteria</taxon>
        <taxon>Bacillati</taxon>
        <taxon>Bacillota</taxon>
        <taxon>Bacilli</taxon>
        <taxon>Lactobacillales</taxon>
        <taxon>Lactobacillaceae</taxon>
        <taxon>Liquorilactobacillus</taxon>
    </lineage>
</organism>
<keyword evidence="6 11" id="KW-0521">NADP</keyword>
<feature type="binding site" evidence="14">
    <location>
        <position position="44"/>
    </location>
    <ligand>
        <name>Zn(2+)</name>
        <dbReference type="ChEBI" id="CHEBI:29105"/>
        <note>catalytic</note>
    </ligand>
</feature>
<keyword evidence="7 11" id="KW-0560">Oxidoreductase</keyword>
<feature type="binding site" evidence="14">
    <location>
        <position position="71"/>
    </location>
    <ligand>
        <name>Zn(2+)</name>
        <dbReference type="ChEBI" id="CHEBI:29105"/>
        <note>catalytic</note>
    </ligand>
</feature>
<dbReference type="eggNOG" id="COG1985">
    <property type="taxonomic scope" value="Bacteria"/>
</dbReference>
<evidence type="ECO:0000256" key="8">
    <source>
        <dbReference type="ARBA" id="ARBA00023268"/>
    </source>
</evidence>
<keyword evidence="11 14" id="KW-0862">Zinc</keyword>
<protein>
    <recommendedName>
        <fullName evidence="11">Riboflavin biosynthesis protein RibD</fullName>
    </recommendedName>
    <domain>
        <recommendedName>
            <fullName evidence="11">Diaminohydroxyphosphoribosylaminopyrimidine deaminase</fullName>
            <shortName evidence="11">DRAP deaminase</shortName>
            <ecNumber evidence="11">3.5.4.26</ecNumber>
        </recommendedName>
        <alternativeName>
            <fullName evidence="11">Riboflavin-specific deaminase</fullName>
        </alternativeName>
    </domain>
    <domain>
        <recommendedName>
            <fullName evidence="11">5-amino-6-(5-phosphoribosylamino)uracil reductase</fullName>
            <ecNumber evidence="11">1.1.1.193</ecNumber>
        </recommendedName>
        <alternativeName>
            <fullName evidence="11">HTP reductase</fullName>
        </alternativeName>
    </domain>
</protein>
<feature type="binding site" evidence="13">
    <location>
        <position position="192"/>
    </location>
    <ligand>
        <name>NADP(+)</name>
        <dbReference type="ChEBI" id="CHEBI:58349"/>
    </ligand>
</feature>
<evidence type="ECO:0000256" key="11">
    <source>
        <dbReference type="PIRNR" id="PIRNR006769"/>
    </source>
</evidence>
<dbReference type="Gene3D" id="3.40.430.10">
    <property type="entry name" value="Dihydrofolate Reductase, subunit A"/>
    <property type="match status" value="1"/>
</dbReference>
<feature type="binding site" evidence="13">
    <location>
        <position position="200"/>
    </location>
    <ligand>
        <name>substrate</name>
    </ligand>
</feature>
<dbReference type="Pfam" id="PF00383">
    <property type="entry name" value="dCMP_cyt_deam_1"/>
    <property type="match status" value="1"/>
</dbReference>
<dbReference type="AlphaFoldDB" id="A0A023CZ08"/>
<dbReference type="InterPro" id="IPR004794">
    <property type="entry name" value="Eubact_RibD"/>
</dbReference>
<evidence type="ECO:0000256" key="14">
    <source>
        <dbReference type="PIRSR" id="PIRSR006769-3"/>
    </source>
</evidence>
<dbReference type="eggNOG" id="COG0117">
    <property type="taxonomic scope" value="Bacteria"/>
</dbReference>
<feature type="binding site" evidence="13">
    <location>
        <position position="281"/>
    </location>
    <ligand>
        <name>substrate</name>
    </ligand>
</feature>
<feature type="binding site" evidence="14">
    <location>
        <position position="80"/>
    </location>
    <ligand>
        <name>Zn(2+)</name>
        <dbReference type="ChEBI" id="CHEBI:29105"/>
        <note>catalytic</note>
    </ligand>
</feature>
<feature type="binding site" evidence="13">
    <location>
        <position position="203"/>
    </location>
    <ligand>
        <name>substrate</name>
    </ligand>
</feature>
<evidence type="ECO:0000256" key="6">
    <source>
        <dbReference type="ARBA" id="ARBA00022857"/>
    </source>
</evidence>
<dbReference type="GO" id="GO:0008703">
    <property type="term" value="F:5-amino-6-(5-phosphoribosylamino)uracil reductase activity"/>
    <property type="evidence" value="ECO:0007669"/>
    <property type="project" value="UniProtKB-EC"/>
</dbReference>
<comment type="function">
    <text evidence="1 11">Converts 2,5-diamino-6-(ribosylamino)-4(3h)-pyrimidinone 5'-phosphate into 5-amino-6-(ribosylamino)-2,4(1h,3h)-pyrimidinedione 5'-phosphate.</text>
</comment>
<accession>A0A023CZ08</accession>
<evidence type="ECO:0000313" key="17">
    <source>
        <dbReference type="Proteomes" id="UP000050961"/>
    </source>
</evidence>
<dbReference type="CDD" id="cd01284">
    <property type="entry name" value="Riboflavin_deaminase-reductase"/>
    <property type="match status" value="1"/>
</dbReference>
<feature type="active site" description="Proton donor" evidence="12">
    <location>
        <position position="46"/>
    </location>
</feature>
<dbReference type="GO" id="GO:0008835">
    <property type="term" value="F:diaminohydroxyphosphoribosylaminopyrimidine deaminase activity"/>
    <property type="evidence" value="ECO:0007669"/>
    <property type="project" value="UniProtKB-EC"/>
</dbReference>
<evidence type="ECO:0000256" key="9">
    <source>
        <dbReference type="ARBA" id="ARBA00049861"/>
    </source>
</evidence>
<dbReference type="InterPro" id="IPR011549">
    <property type="entry name" value="RibD_C"/>
</dbReference>
<evidence type="ECO:0000256" key="13">
    <source>
        <dbReference type="PIRSR" id="PIRSR006769-2"/>
    </source>
</evidence>
<proteinExistence type="inferred from homology"/>
<evidence type="ECO:0000259" key="15">
    <source>
        <dbReference type="PROSITE" id="PS51747"/>
    </source>
</evidence>
<evidence type="ECO:0000256" key="12">
    <source>
        <dbReference type="PIRSR" id="PIRSR006769-1"/>
    </source>
</evidence>
<feature type="domain" description="CMP/dCMP-type deaminase" evidence="15">
    <location>
        <begin position="1"/>
        <end position="119"/>
    </location>
</feature>
<evidence type="ECO:0000256" key="10">
    <source>
        <dbReference type="ARBA" id="ARBA00049886"/>
    </source>
</evidence>
<feature type="binding site" evidence="13">
    <location>
        <position position="196"/>
    </location>
    <ligand>
        <name>NADP(+)</name>
        <dbReference type="ChEBI" id="CHEBI:58349"/>
    </ligand>
</feature>
<dbReference type="InterPro" id="IPR002734">
    <property type="entry name" value="RibDG_C"/>
</dbReference>
<dbReference type="Pfam" id="PF01872">
    <property type="entry name" value="RibD_C"/>
    <property type="match status" value="1"/>
</dbReference>
<gene>
    <name evidence="16" type="ORF">FD15_GL000162</name>
</gene>
<comment type="catalytic activity">
    <reaction evidence="10 11">
        <text>2,5-diamino-6-hydroxy-4-(5-phosphoribosylamino)-pyrimidine + H2O + H(+) = 5-amino-6-(5-phospho-D-ribosylamino)uracil + NH4(+)</text>
        <dbReference type="Rhea" id="RHEA:21868"/>
        <dbReference type="ChEBI" id="CHEBI:15377"/>
        <dbReference type="ChEBI" id="CHEBI:15378"/>
        <dbReference type="ChEBI" id="CHEBI:28938"/>
        <dbReference type="ChEBI" id="CHEBI:58453"/>
        <dbReference type="ChEBI" id="CHEBI:58614"/>
        <dbReference type="EC" id="3.5.4.26"/>
    </reaction>
</comment>
<dbReference type="SUPFAM" id="SSF53597">
    <property type="entry name" value="Dihydrofolate reductase-like"/>
    <property type="match status" value="1"/>
</dbReference>
<evidence type="ECO:0000256" key="4">
    <source>
        <dbReference type="ARBA" id="ARBA00005259"/>
    </source>
</evidence>
<dbReference type="GO" id="GO:0050661">
    <property type="term" value="F:NADP binding"/>
    <property type="evidence" value="ECO:0007669"/>
    <property type="project" value="InterPro"/>
</dbReference>
<dbReference type="Proteomes" id="UP000050961">
    <property type="component" value="Unassembled WGS sequence"/>
</dbReference>
<sequence>MKMALTEAKKGRYLTYTNPMVGAVIVKEDRIIGSGHHLGFGYEHAEINAFNNVSAQESISGATMFVTLEPCSHFGKTPPCCREIVRRGVKEIYIAQEDPNPLVAGHGIKYLKEHGVEVHVGAVEKTARELNEFYNFFYQNKRPFITLKVAQTLDGRISLARSHRTYLTDETVFENVQRLRADYQAIVVGSGTVLADDPLLTVRSMKLKYPPVRVVLDRSGRTTSKYKIMNDDAATWIFTENEKMIARFATSSVKVFFKSKWTLKKIVQQLAQQGIQSLLVEGGARIQDAFLDVPLMQQLIVYQINQLAGGNSLSAFQSERAAHSLLELKLTERKQVGNALRISLRR</sequence>
<comment type="catalytic activity">
    <reaction evidence="9 11">
        <text>5-amino-6-(5-phospho-D-ribitylamino)uracil + NADP(+) = 5-amino-6-(5-phospho-D-ribosylamino)uracil + NADPH + H(+)</text>
        <dbReference type="Rhea" id="RHEA:17845"/>
        <dbReference type="ChEBI" id="CHEBI:15378"/>
        <dbReference type="ChEBI" id="CHEBI:57783"/>
        <dbReference type="ChEBI" id="CHEBI:58349"/>
        <dbReference type="ChEBI" id="CHEBI:58421"/>
        <dbReference type="ChEBI" id="CHEBI:58453"/>
        <dbReference type="EC" id="1.1.1.193"/>
    </reaction>
</comment>
<dbReference type="SUPFAM" id="SSF53927">
    <property type="entry name" value="Cytidine deaminase-like"/>
    <property type="match status" value="1"/>
</dbReference>
<dbReference type="GO" id="GO:0046872">
    <property type="term" value="F:metal ion binding"/>
    <property type="evidence" value="ECO:0007669"/>
    <property type="project" value="UniProtKB-KW"/>
</dbReference>
<evidence type="ECO:0000256" key="3">
    <source>
        <dbReference type="ARBA" id="ARBA00004910"/>
    </source>
</evidence>
<dbReference type="Gene3D" id="3.40.140.10">
    <property type="entry name" value="Cytidine Deaminase, domain 2"/>
    <property type="match status" value="1"/>
</dbReference>
<comment type="pathway">
    <text evidence="3 11">Cofactor biosynthesis; riboflavin biosynthesis; 5-amino-6-(D-ribitylamino)uracil from GTP: step 3/4.</text>
</comment>
<dbReference type="PANTHER" id="PTHR38011:SF7">
    <property type="entry name" value="2,5-DIAMINO-6-RIBOSYLAMINO-4(3H)-PYRIMIDINONE 5'-PHOSPHATE REDUCTASE"/>
    <property type="match status" value="1"/>
</dbReference>
<dbReference type="UniPathway" id="UPA00275">
    <property type="reaction ID" value="UER00401"/>
</dbReference>
<dbReference type="OrthoDB" id="9800865at2"/>
<dbReference type="NCBIfam" id="TIGR00227">
    <property type="entry name" value="ribD_Cterm"/>
    <property type="match status" value="1"/>
</dbReference>
<keyword evidence="8" id="KW-0511">Multifunctional enzyme</keyword>
<keyword evidence="11" id="KW-0378">Hydrolase</keyword>
<feature type="binding site" evidence="13">
    <location>
        <position position="150"/>
    </location>
    <ligand>
        <name>NADP(+)</name>
        <dbReference type="ChEBI" id="CHEBI:58349"/>
    </ligand>
</feature>
<dbReference type="PROSITE" id="PS51747">
    <property type="entry name" value="CYT_DCMP_DEAMINASES_2"/>
    <property type="match status" value="1"/>
</dbReference>
<dbReference type="EC" id="1.1.1.193" evidence="11"/>
<dbReference type="InterPro" id="IPR002125">
    <property type="entry name" value="CMP_dCMP_dom"/>
</dbReference>
<dbReference type="NCBIfam" id="TIGR00326">
    <property type="entry name" value="eubact_ribD"/>
    <property type="match status" value="1"/>
</dbReference>
<feature type="binding site" evidence="13">
    <location>
        <position position="180"/>
    </location>
    <ligand>
        <name>substrate</name>
    </ligand>
</feature>
<comment type="pathway">
    <text evidence="2 11">Cofactor biosynthesis; riboflavin biosynthesis; 5-amino-6-(D-ribitylamino)uracil from GTP: step 2/4.</text>
</comment>
<comment type="caution">
    <text evidence="16">The sequence shown here is derived from an EMBL/GenBank/DDBJ whole genome shotgun (WGS) entry which is preliminary data.</text>
</comment>
<dbReference type="GO" id="GO:0009231">
    <property type="term" value="P:riboflavin biosynthetic process"/>
    <property type="evidence" value="ECO:0007669"/>
    <property type="project" value="UniProtKB-UniPathway"/>
</dbReference>
<evidence type="ECO:0000256" key="2">
    <source>
        <dbReference type="ARBA" id="ARBA00004882"/>
    </source>
</evidence>
<keyword evidence="11 14" id="KW-0479">Metal-binding</keyword>
<feature type="binding site" evidence="13">
    <location>
        <begin position="283"/>
        <end position="289"/>
    </location>
    <ligand>
        <name>NADP(+)</name>
        <dbReference type="ChEBI" id="CHEBI:58349"/>
    </ligand>
</feature>
<dbReference type="InterPro" id="IPR016193">
    <property type="entry name" value="Cytidine_deaminase-like"/>
</dbReference>
<dbReference type="PIRSF" id="PIRSF006769">
    <property type="entry name" value="RibD"/>
    <property type="match status" value="1"/>
</dbReference>
<dbReference type="PATRIC" id="fig|1423806.3.peg.165"/>
<keyword evidence="17" id="KW-1185">Reference proteome</keyword>
<dbReference type="EMBL" id="AYZF01000008">
    <property type="protein sequence ID" value="KRN06614.1"/>
    <property type="molecule type" value="Genomic_DNA"/>
</dbReference>
<evidence type="ECO:0000256" key="5">
    <source>
        <dbReference type="ARBA" id="ARBA00007417"/>
    </source>
</evidence>
<evidence type="ECO:0000256" key="7">
    <source>
        <dbReference type="ARBA" id="ARBA00023002"/>
    </source>
</evidence>
<dbReference type="STRING" id="1423806.FD15_GL000162"/>
<keyword evidence="11" id="KW-0686">Riboflavin biosynthesis</keyword>
<reference evidence="16 17" key="1">
    <citation type="journal article" date="2015" name="Genome Announc.">
        <title>Expanding the biotechnology potential of lactobacilli through comparative genomics of 213 strains and associated genera.</title>
        <authorList>
            <person name="Sun Z."/>
            <person name="Harris H.M."/>
            <person name="McCann A."/>
            <person name="Guo C."/>
            <person name="Argimon S."/>
            <person name="Zhang W."/>
            <person name="Yang X."/>
            <person name="Jeffery I.B."/>
            <person name="Cooney J.C."/>
            <person name="Kagawa T.F."/>
            <person name="Liu W."/>
            <person name="Song Y."/>
            <person name="Salvetti E."/>
            <person name="Wrobel A."/>
            <person name="Rasinkangas P."/>
            <person name="Parkhill J."/>
            <person name="Rea M.C."/>
            <person name="O'Sullivan O."/>
            <person name="Ritari J."/>
            <person name="Douillard F.P."/>
            <person name="Paul Ross R."/>
            <person name="Yang R."/>
            <person name="Briner A.E."/>
            <person name="Felis G.E."/>
            <person name="de Vos W.M."/>
            <person name="Barrangou R."/>
            <person name="Klaenhammer T.R."/>
            <person name="Caufield P.W."/>
            <person name="Cui Y."/>
            <person name="Zhang H."/>
            <person name="O'Toole P.W."/>
        </authorList>
    </citation>
    <scope>NUCLEOTIDE SEQUENCE [LARGE SCALE GENOMIC DNA]</scope>
    <source>
        <strain evidence="16 17">DSM 21376</strain>
    </source>
</reference>